<keyword evidence="6 11" id="KW-0566">Pantothenate biosynthesis</keyword>
<keyword evidence="15" id="KW-1185">Reference proteome</keyword>
<evidence type="ECO:0000256" key="5">
    <source>
        <dbReference type="ARBA" id="ARBA00019465"/>
    </source>
</evidence>
<dbReference type="SUPFAM" id="SSF51735">
    <property type="entry name" value="NAD(P)-binding Rossmann-fold domains"/>
    <property type="match status" value="1"/>
</dbReference>
<comment type="function">
    <text evidence="1 11">Catalyzes the NADPH-dependent reduction of ketopantoate into pantoic acid.</text>
</comment>
<evidence type="ECO:0000256" key="4">
    <source>
        <dbReference type="ARBA" id="ARBA00013014"/>
    </source>
</evidence>
<dbReference type="Pfam" id="PF02558">
    <property type="entry name" value="ApbA"/>
    <property type="match status" value="1"/>
</dbReference>
<dbReference type="AlphaFoldDB" id="A0A6M4HBN8"/>
<dbReference type="Gene3D" id="1.10.1040.10">
    <property type="entry name" value="N-(1-d-carboxylethyl)-l-norvaline Dehydrogenase, domain 2"/>
    <property type="match status" value="1"/>
</dbReference>
<dbReference type="EMBL" id="CP053073">
    <property type="protein sequence ID" value="QJR16033.1"/>
    <property type="molecule type" value="Genomic_DNA"/>
</dbReference>
<evidence type="ECO:0000256" key="10">
    <source>
        <dbReference type="ARBA" id="ARBA00048793"/>
    </source>
</evidence>
<comment type="catalytic activity">
    <reaction evidence="10 11">
        <text>(R)-pantoate + NADP(+) = 2-dehydropantoate + NADPH + H(+)</text>
        <dbReference type="Rhea" id="RHEA:16233"/>
        <dbReference type="ChEBI" id="CHEBI:11561"/>
        <dbReference type="ChEBI" id="CHEBI:15378"/>
        <dbReference type="ChEBI" id="CHEBI:15980"/>
        <dbReference type="ChEBI" id="CHEBI:57783"/>
        <dbReference type="ChEBI" id="CHEBI:58349"/>
        <dbReference type="EC" id="1.1.1.169"/>
    </reaction>
</comment>
<dbReference type="PANTHER" id="PTHR21708">
    <property type="entry name" value="PROBABLE 2-DEHYDROPANTOATE 2-REDUCTASE"/>
    <property type="match status" value="1"/>
</dbReference>
<dbReference type="SUPFAM" id="SSF48179">
    <property type="entry name" value="6-phosphogluconate dehydrogenase C-terminal domain-like"/>
    <property type="match status" value="1"/>
</dbReference>
<evidence type="ECO:0000256" key="9">
    <source>
        <dbReference type="ARBA" id="ARBA00032024"/>
    </source>
</evidence>
<keyword evidence="7 11" id="KW-0521">NADP</keyword>
<evidence type="ECO:0000256" key="6">
    <source>
        <dbReference type="ARBA" id="ARBA00022655"/>
    </source>
</evidence>
<dbReference type="NCBIfam" id="NF005094">
    <property type="entry name" value="PRK06522.2-5"/>
    <property type="match status" value="1"/>
</dbReference>
<dbReference type="FunCoup" id="A0A6M4HBN8">
    <property type="interactions" value="350"/>
</dbReference>
<gene>
    <name evidence="14" type="primary">panE</name>
    <name evidence="14" type="ORF">DSM104440_02861</name>
</gene>
<protein>
    <recommendedName>
        <fullName evidence="5 11">2-dehydropantoate 2-reductase</fullName>
        <ecNumber evidence="4 11">1.1.1.169</ecNumber>
    </recommendedName>
    <alternativeName>
        <fullName evidence="9 11">Ketopantoate reductase</fullName>
    </alternativeName>
</protein>
<evidence type="ECO:0000256" key="7">
    <source>
        <dbReference type="ARBA" id="ARBA00022857"/>
    </source>
</evidence>
<evidence type="ECO:0000256" key="11">
    <source>
        <dbReference type="RuleBase" id="RU362068"/>
    </source>
</evidence>
<comment type="similarity">
    <text evidence="3 11">Belongs to the ketopantoate reductase family.</text>
</comment>
<evidence type="ECO:0000313" key="15">
    <source>
        <dbReference type="Proteomes" id="UP000503096"/>
    </source>
</evidence>
<dbReference type="InterPro" id="IPR003710">
    <property type="entry name" value="ApbA"/>
</dbReference>
<proteinExistence type="inferred from homology"/>
<dbReference type="Gene3D" id="3.40.50.720">
    <property type="entry name" value="NAD(P)-binding Rossmann-like Domain"/>
    <property type="match status" value="1"/>
</dbReference>
<feature type="domain" description="Ketopantoate reductase C-terminal" evidence="13">
    <location>
        <begin position="177"/>
        <end position="301"/>
    </location>
</feature>
<evidence type="ECO:0000313" key="14">
    <source>
        <dbReference type="EMBL" id="QJR16033.1"/>
    </source>
</evidence>
<dbReference type="InterPro" id="IPR051402">
    <property type="entry name" value="KPR-Related"/>
</dbReference>
<name>A0A6M4HBN8_9PROT</name>
<dbReference type="GO" id="GO:0005737">
    <property type="term" value="C:cytoplasm"/>
    <property type="evidence" value="ECO:0007669"/>
    <property type="project" value="TreeGrafter"/>
</dbReference>
<dbReference type="PANTHER" id="PTHR21708:SF26">
    <property type="entry name" value="2-DEHYDROPANTOATE 2-REDUCTASE"/>
    <property type="match status" value="1"/>
</dbReference>
<keyword evidence="8 11" id="KW-0560">Oxidoreductase</keyword>
<dbReference type="InterPro" id="IPR013328">
    <property type="entry name" value="6PGD_dom2"/>
</dbReference>
<sequence length="310" mass="33271">MKILILGAGGIGGYFGARLVKSGAEVTFLVRPKRHEQLGRYGLAVKSPNGDMKLKVKTVLAEDLQPGYDIVLFTCKSYDLDSAMDAIAPAMDGHCALVPLLNGISHMERLDARFGAKQVLGGTAQIIVTLASDGTVLHLEPLNRILFGERDGSMSPRSTALAAALEKSGITTVHSDNVMLDMWEKVVFLSALAALTCVFRANNGEIMATPDGRVLVERCLDANIAIAVAEGFSPREGALKAYRARLTDASGKVEASMLRDLEGGKPVEADHIVGFMLDLARKHKIDDAVLAVAYTHLKAYEARRAAGRLK</sequence>
<dbReference type="RefSeq" id="WP_171163822.1">
    <property type="nucleotide sequence ID" value="NZ_CP053073.1"/>
</dbReference>
<evidence type="ECO:0000256" key="2">
    <source>
        <dbReference type="ARBA" id="ARBA00004994"/>
    </source>
</evidence>
<feature type="domain" description="Ketopantoate reductase N-terminal" evidence="12">
    <location>
        <begin position="3"/>
        <end position="151"/>
    </location>
</feature>
<dbReference type="GO" id="GO:0015940">
    <property type="term" value="P:pantothenate biosynthetic process"/>
    <property type="evidence" value="ECO:0007669"/>
    <property type="project" value="UniProtKB-UniPathway"/>
</dbReference>
<comment type="pathway">
    <text evidence="2 11">Cofactor biosynthesis; (R)-pantothenate biosynthesis; (R)-pantoate from 3-methyl-2-oxobutanoate: step 2/2.</text>
</comment>
<dbReference type="InterPro" id="IPR036291">
    <property type="entry name" value="NAD(P)-bd_dom_sf"/>
</dbReference>
<dbReference type="Pfam" id="PF08546">
    <property type="entry name" value="ApbA_C"/>
    <property type="match status" value="1"/>
</dbReference>
<dbReference type="InterPro" id="IPR013752">
    <property type="entry name" value="KPA_reductase"/>
</dbReference>
<dbReference type="NCBIfam" id="TIGR00745">
    <property type="entry name" value="apbA_panE"/>
    <property type="match status" value="1"/>
</dbReference>
<evidence type="ECO:0000256" key="8">
    <source>
        <dbReference type="ARBA" id="ARBA00023002"/>
    </source>
</evidence>
<evidence type="ECO:0000256" key="1">
    <source>
        <dbReference type="ARBA" id="ARBA00002919"/>
    </source>
</evidence>
<accession>A0A6M4HBN8</accession>
<organism evidence="14 15">
    <name type="scientific">Usitatibacter palustris</name>
    <dbReference type="NCBI Taxonomy" id="2732487"/>
    <lineage>
        <taxon>Bacteria</taxon>
        <taxon>Pseudomonadati</taxon>
        <taxon>Pseudomonadota</taxon>
        <taxon>Betaproteobacteria</taxon>
        <taxon>Nitrosomonadales</taxon>
        <taxon>Usitatibacteraceae</taxon>
        <taxon>Usitatibacter</taxon>
    </lineage>
</organism>
<evidence type="ECO:0000259" key="12">
    <source>
        <dbReference type="Pfam" id="PF02558"/>
    </source>
</evidence>
<dbReference type="Proteomes" id="UP000503096">
    <property type="component" value="Chromosome"/>
</dbReference>
<dbReference type="FunFam" id="3.40.50.720:FF:000307">
    <property type="entry name" value="2-dehydropantoate 2-reductase"/>
    <property type="match status" value="1"/>
</dbReference>
<dbReference type="FunFam" id="1.10.1040.10:FF:000017">
    <property type="entry name" value="2-dehydropantoate 2-reductase"/>
    <property type="match status" value="1"/>
</dbReference>
<dbReference type="GO" id="GO:0008677">
    <property type="term" value="F:2-dehydropantoate 2-reductase activity"/>
    <property type="evidence" value="ECO:0007669"/>
    <property type="project" value="UniProtKB-EC"/>
</dbReference>
<evidence type="ECO:0000256" key="3">
    <source>
        <dbReference type="ARBA" id="ARBA00007870"/>
    </source>
</evidence>
<dbReference type="EC" id="1.1.1.169" evidence="4 11"/>
<dbReference type="InterPro" id="IPR013332">
    <property type="entry name" value="KPR_N"/>
</dbReference>
<dbReference type="UniPathway" id="UPA00028">
    <property type="reaction ID" value="UER00004"/>
</dbReference>
<evidence type="ECO:0000259" key="13">
    <source>
        <dbReference type="Pfam" id="PF08546"/>
    </source>
</evidence>
<reference evidence="14 15" key="1">
    <citation type="submission" date="2020-04" db="EMBL/GenBank/DDBJ databases">
        <title>Usitatibacter rugosus gen. nov., sp. nov. and Usitatibacter palustris sp. nov., novel members of Usitatibacteraceae fam. nov. within the order Nitrosomonadales isolated from soil.</title>
        <authorList>
            <person name="Huber K.J."/>
            <person name="Neumann-Schaal M."/>
            <person name="Geppert A."/>
            <person name="Luckner M."/>
            <person name="Wanner G."/>
            <person name="Overmann J."/>
        </authorList>
    </citation>
    <scope>NUCLEOTIDE SEQUENCE [LARGE SCALE GENOMIC DNA]</scope>
    <source>
        <strain evidence="14 15">Swamp67</strain>
    </source>
</reference>
<dbReference type="InParanoid" id="A0A6M4HBN8"/>
<dbReference type="KEGG" id="upl:DSM104440_02861"/>
<dbReference type="InterPro" id="IPR008927">
    <property type="entry name" value="6-PGluconate_DH-like_C_sf"/>
</dbReference>